<dbReference type="PANTHER" id="PTHR43155:SF2">
    <property type="entry name" value="CYCLIC DI-GMP PHOSPHODIESTERASE PA4108"/>
    <property type="match status" value="1"/>
</dbReference>
<name>A0ABV1BX76_9FIRM</name>
<evidence type="ECO:0000313" key="2">
    <source>
        <dbReference type="EMBL" id="MEQ2379026.1"/>
    </source>
</evidence>
<accession>A0ABV1BX76</accession>
<dbReference type="SUPFAM" id="SSF109604">
    <property type="entry name" value="HD-domain/PDEase-like"/>
    <property type="match status" value="1"/>
</dbReference>
<dbReference type="GO" id="GO:0016787">
    <property type="term" value="F:hydrolase activity"/>
    <property type="evidence" value="ECO:0007669"/>
    <property type="project" value="UniProtKB-KW"/>
</dbReference>
<dbReference type="RefSeq" id="WP_349153307.1">
    <property type="nucleotide sequence ID" value="NZ_JBBMER010000002.1"/>
</dbReference>
<dbReference type="CDD" id="cd00077">
    <property type="entry name" value="HDc"/>
    <property type="match status" value="1"/>
</dbReference>
<proteinExistence type="predicted"/>
<dbReference type="InterPro" id="IPR006675">
    <property type="entry name" value="HDIG_dom"/>
</dbReference>
<feature type="domain" description="HD-GYP" evidence="1">
    <location>
        <begin position="127"/>
        <end position="323"/>
    </location>
</feature>
<protein>
    <submittedName>
        <fullName evidence="2">HD-GYP domain-containing protein</fullName>
        <ecNumber evidence="2">3.1.4.-</ecNumber>
    </submittedName>
</protein>
<dbReference type="InterPro" id="IPR003607">
    <property type="entry name" value="HD/PDEase_dom"/>
</dbReference>
<dbReference type="EC" id="3.1.4.-" evidence="2"/>
<dbReference type="NCBIfam" id="TIGR00277">
    <property type="entry name" value="HDIG"/>
    <property type="match status" value="1"/>
</dbReference>
<evidence type="ECO:0000259" key="1">
    <source>
        <dbReference type="PROSITE" id="PS51832"/>
    </source>
</evidence>
<comment type="caution">
    <text evidence="2">The sequence shown here is derived from an EMBL/GenBank/DDBJ whole genome shotgun (WGS) entry which is preliminary data.</text>
</comment>
<evidence type="ECO:0000313" key="3">
    <source>
        <dbReference type="Proteomes" id="UP001442364"/>
    </source>
</evidence>
<keyword evidence="3" id="KW-1185">Reference proteome</keyword>
<organism evidence="2 3">
    <name type="scientific">[Lactobacillus] rogosae</name>
    <dbReference type="NCBI Taxonomy" id="706562"/>
    <lineage>
        <taxon>Bacteria</taxon>
        <taxon>Bacillati</taxon>
        <taxon>Bacillota</taxon>
        <taxon>Clostridia</taxon>
        <taxon>Lachnospirales</taxon>
        <taxon>Lachnospiraceae</taxon>
        <taxon>Lachnospira</taxon>
    </lineage>
</organism>
<dbReference type="EMBL" id="JBBMER010000002">
    <property type="protein sequence ID" value="MEQ2379026.1"/>
    <property type="molecule type" value="Genomic_DNA"/>
</dbReference>
<dbReference type="Pfam" id="PF13487">
    <property type="entry name" value="HD_5"/>
    <property type="match status" value="1"/>
</dbReference>
<dbReference type="PROSITE" id="PS51832">
    <property type="entry name" value="HD_GYP"/>
    <property type="match status" value="1"/>
</dbReference>
<dbReference type="PANTHER" id="PTHR43155">
    <property type="entry name" value="CYCLIC DI-GMP PHOSPHODIESTERASE PA4108-RELATED"/>
    <property type="match status" value="1"/>
</dbReference>
<dbReference type="Proteomes" id="UP001442364">
    <property type="component" value="Unassembled WGS sequence"/>
</dbReference>
<keyword evidence="2" id="KW-0378">Hydrolase</keyword>
<gene>
    <name evidence="2" type="ORF">WMO14_03885</name>
</gene>
<dbReference type="SMART" id="SM00471">
    <property type="entry name" value="HDc"/>
    <property type="match status" value="1"/>
</dbReference>
<reference evidence="2 3" key="1">
    <citation type="submission" date="2024-03" db="EMBL/GenBank/DDBJ databases">
        <title>Human intestinal bacterial collection.</title>
        <authorList>
            <person name="Pauvert C."/>
            <person name="Hitch T.C.A."/>
            <person name="Clavel T."/>
        </authorList>
    </citation>
    <scope>NUCLEOTIDE SEQUENCE [LARGE SCALE GENOMIC DNA]</scope>
    <source>
        <strain evidence="2 3">CLA-AA-H255</strain>
    </source>
</reference>
<dbReference type="InterPro" id="IPR037522">
    <property type="entry name" value="HD_GYP_dom"/>
</dbReference>
<sequence length="365" mass="40954">MITRHFMRTRQLKPGMKLDQTILDRTGRNLVMRGSILDDYVIDSLLRMGIMNVYIQEGEPEPDNIEQMITPEAKKQIERLHKDDPAKVKLSDSVKNRVAEGIQYIYANTESEKLSDTADSIASNLMDAINANNAIAIDISTLKTSDEYTFKHSVDVATMAMIIGKQQCLPDKQIYELGVSGLLHDIGKTKVPASILNKPARLTDEEFAVMKQHSVFGYHMLQECNEFNNDICMAVLQHHEKINGNGYPLGFDAPRITPYARILAVADIYDALVTERPYKKAFSQKDAIELIMSMTEELDIKAMKSFLESIILYPVDSIVELSNGEKAKVVSNNNSYILRPTVVGITSGRVYNLGEDMDCANIVII</sequence>
<dbReference type="Gene3D" id="1.10.3210.10">
    <property type="entry name" value="Hypothetical protein af1432"/>
    <property type="match status" value="1"/>
</dbReference>